<dbReference type="RefSeq" id="WP_105997911.1">
    <property type="nucleotide sequence ID" value="NZ_CM009578.1"/>
</dbReference>
<dbReference type="InterPro" id="IPR008147">
    <property type="entry name" value="Gln_synt_N"/>
</dbReference>
<evidence type="ECO:0000256" key="3">
    <source>
        <dbReference type="ARBA" id="ARBA00022598"/>
    </source>
</evidence>
<evidence type="ECO:0000256" key="1">
    <source>
        <dbReference type="ARBA" id="ARBA00001946"/>
    </source>
</evidence>
<feature type="domain" description="GS beta-grasp" evidence="10">
    <location>
        <begin position="22"/>
        <end position="117"/>
    </location>
</feature>
<evidence type="ECO:0000313" key="13">
    <source>
        <dbReference type="Proteomes" id="UP000238954"/>
    </source>
</evidence>
<dbReference type="PANTHER" id="PTHR43785:SF12">
    <property type="entry name" value="TYPE-1 GLUTAMINE SYNTHETASE 2"/>
    <property type="match status" value="1"/>
</dbReference>
<reference evidence="13" key="1">
    <citation type="submission" date="2017-11" db="EMBL/GenBank/DDBJ databases">
        <title>The complete genome sequence of Sphingopyxis pomeranensis sp. nov. strain WS5A3p.</title>
        <authorList>
            <person name="Kaminski M.A."/>
        </authorList>
    </citation>
    <scope>NUCLEOTIDE SEQUENCE [LARGE SCALE GENOMIC DNA]</scope>
    <source>
        <strain evidence="13">WS5A3p</strain>
    </source>
</reference>
<proteinExistence type="inferred from homology"/>
<evidence type="ECO:0000256" key="7">
    <source>
        <dbReference type="ARBA" id="ARBA00023231"/>
    </source>
</evidence>
<dbReference type="GO" id="GO:0006598">
    <property type="term" value="P:polyamine catabolic process"/>
    <property type="evidence" value="ECO:0007669"/>
    <property type="project" value="TreeGrafter"/>
</dbReference>
<dbReference type="InterPro" id="IPR008146">
    <property type="entry name" value="Gln_synth_cat_dom"/>
</dbReference>
<accession>A0A2S8B5M3</accession>
<dbReference type="PANTHER" id="PTHR43785">
    <property type="entry name" value="GAMMA-GLUTAMYLPUTRESCINE SYNTHETASE"/>
    <property type="match status" value="1"/>
</dbReference>
<feature type="domain" description="GS catalytic" evidence="11">
    <location>
        <begin position="124"/>
        <end position="468"/>
    </location>
</feature>
<evidence type="ECO:0000256" key="4">
    <source>
        <dbReference type="ARBA" id="ARBA00022741"/>
    </source>
</evidence>
<dbReference type="InterPro" id="IPR036651">
    <property type="entry name" value="Gln_synt_N_sf"/>
</dbReference>
<evidence type="ECO:0000256" key="5">
    <source>
        <dbReference type="ARBA" id="ARBA00022840"/>
    </source>
</evidence>
<dbReference type="Gene3D" id="3.30.590.10">
    <property type="entry name" value="Glutamine synthetase/guanido kinase, catalytic domain"/>
    <property type="match status" value="1"/>
</dbReference>
<evidence type="ECO:0000256" key="2">
    <source>
        <dbReference type="ARBA" id="ARBA00003117"/>
    </source>
</evidence>
<sequence length="468" mass="51356">MAKSSARIGGRAEAEAFFKAHPDVDSIELIYTDMGGVPRGKRLRQHEVLAVYDSGRMMPGSITVVDITGQDTIETGLVWEDGDADRSMKPVPGTLVRTPWGGDHAAQFLTSFYELDGTPHDLDPRHVLGRVIDRFADDGLTPVLAIELEFYLVDPRRARDGRIRPARPGYNRSAPRNVEVYGLRELDDFRPFFDALYAATDIQDLPLESAISEFAPGQFELTLRHKPDGLRACDDAILYKRLVKAIAQAHGLEATFMAKPFADQAGSGMHIHVSVDDAAGANIFASDDPEGTPALRHAIGGLIGSIGEGFALFAPHANSYRRFKANSYAPVAPTWGVNNRTVSFRIPAGPAPSRHVEHRACGADANPYLAAAAVLAGMHHGMATKADPGPAVVGNGYDRDNRGSGAFKKFWPPSNWFAAIDRFHASTLMRAYLGTRFVDMFSIVKRVEQDRYFSVVPTLDYDWYLRNA</sequence>
<dbReference type="PROSITE" id="PS00181">
    <property type="entry name" value="GLNA_ATP"/>
    <property type="match status" value="1"/>
</dbReference>
<name>A0A2S8B5M3_9SPHN</name>
<dbReference type="OrthoDB" id="9807095at2"/>
<dbReference type="GO" id="GO:0006542">
    <property type="term" value="P:glutamine biosynthetic process"/>
    <property type="evidence" value="ECO:0007669"/>
    <property type="project" value="InterPro"/>
</dbReference>
<dbReference type="SMART" id="SM01230">
    <property type="entry name" value="Gln-synt_C"/>
    <property type="match status" value="1"/>
</dbReference>
<dbReference type="Gene3D" id="3.10.20.70">
    <property type="entry name" value="Glutamine synthetase, N-terminal domain"/>
    <property type="match status" value="1"/>
</dbReference>
<keyword evidence="5" id="KW-0067">ATP-binding</keyword>
<keyword evidence="4" id="KW-0547">Nucleotide-binding</keyword>
<comment type="cofactor">
    <cofactor evidence="1">
        <name>Mg(2+)</name>
        <dbReference type="ChEBI" id="CHEBI:18420"/>
    </cofactor>
</comment>
<dbReference type="GO" id="GO:0004356">
    <property type="term" value="F:glutamine synthetase activity"/>
    <property type="evidence" value="ECO:0007669"/>
    <property type="project" value="InterPro"/>
</dbReference>
<comment type="caution">
    <text evidence="12">The sequence shown here is derived from an EMBL/GenBank/DDBJ whole genome shotgun (WGS) entry which is preliminary data.</text>
</comment>
<keyword evidence="13" id="KW-1185">Reference proteome</keyword>
<protein>
    <submittedName>
        <fullName evidence="12">Glutamine synthetase</fullName>
    </submittedName>
</protein>
<comment type="function">
    <text evidence="2">Catalyzes the ATP-dependent biosynthesis of glutamine from glutamate and ammonia.</text>
</comment>
<dbReference type="GO" id="GO:0005524">
    <property type="term" value="F:ATP binding"/>
    <property type="evidence" value="ECO:0007669"/>
    <property type="project" value="UniProtKB-KW"/>
</dbReference>
<dbReference type="InterPro" id="IPR027303">
    <property type="entry name" value="Gln_synth_gly_rich_site"/>
</dbReference>
<organism evidence="12 13">
    <name type="scientific">Sphingopyxis lindanitolerans</name>
    <dbReference type="NCBI Taxonomy" id="2054227"/>
    <lineage>
        <taxon>Bacteria</taxon>
        <taxon>Pseudomonadati</taxon>
        <taxon>Pseudomonadota</taxon>
        <taxon>Alphaproteobacteria</taxon>
        <taxon>Sphingomonadales</taxon>
        <taxon>Sphingomonadaceae</taxon>
        <taxon>Sphingopyxis</taxon>
    </lineage>
</organism>
<evidence type="ECO:0000259" key="10">
    <source>
        <dbReference type="PROSITE" id="PS51986"/>
    </source>
</evidence>
<evidence type="ECO:0000256" key="6">
    <source>
        <dbReference type="ARBA" id="ARBA00022842"/>
    </source>
</evidence>
<keyword evidence="6" id="KW-0460">Magnesium</keyword>
<dbReference type="SUPFAM" id="SSF55931">
    <property type="entry name" value="Glutamine synthetase/guanido kinase"/>
    <property type="match status" value="1"/>
</dbReference>
<evidence type="ECO:0000259" key="11">
    <source>
        <dbReference type="PROSITE" id="PS51987"/>
    </source>
</evidence>
<comment type="similarity">
    <text evidence="8 9">Belongs to the glutamine synthetase family.</text>
</comment>
<dbReference type="PROSITE" id="PS51986">
    <property type="entry name" value="GS_BETA_GRASP"/>
    <property type="match status" value="1"/>
</dbReference>
<dbReference type="AlphaFoldDB" id="A0A2S8B5M3"/>
<evidence type="ECO:0000313" key="12">
    <source>
        <dbReference type="EMBL" id="PQM27650.1"/>
    </source>
</evidence>
<evidence type="ECO:0000256" key="9">
    <source>
        <dbReference type="RuleBase" id="RU000384"/>
    </source>
</evidence>
<dbReference type="Proteomes" id="UP000238954">
    <property type="component" value="Chromosome"/>
</dbReference>
<dbReference type="InterPro" id="IPR014746">
    <property type="entry name" value="Gln_synth/guanido_kin_cat_dom"/>
</dbReference>
<dbReference type="SUPFAM" id="SSF54368">
    <property type="entry name" value="Glutamine synthetase, N-terminal domain"/>
    <property type="match status" value="1"/>
</dbReference>
<keyword evidence="7" id="KW-0535">Nitrogen fixation</keyword>
<keyword evidence="3" id="KW-0436">Ligase</keyword>
<evidence type="ECO:0000256" key="8">
    <source>
        <dbReference type="PROSITE-ProRule" id="PRU01330"/>
    </source>
</evidence>
<gene>
    <name evidence="12" type="ORF">CVO77_03500</name>
</gene>
<dbReference type="Pfam" id="PF00120">
    <property type="entry name" value="Gln-synt_C"/>
    <property type="match status" value="1"/>
</dbReference>
<dbReference type="EMBL" id="PHFW01000002">
    <property type="protein sequence ID" value="PQM27650.1"/>
    <property type="molecule type" value="Genomic_DNA"/>
</dbReference>
<dbReference type="PROSITE" id="PS51987">
    <property type="entry name" value="GS_CATALYTIC"/>
    <property type="match status" value="1"/>
</dbReference>